<reference evidence="2 3" key="1">
    <citation type="submission" date="2017-01" db="EMBL/GenBank/DDBJ databases">
        <title>Genome sequence of Rhodoferax antarcticus ANT.BR, a psychrophilic purple nonsulfur bacterium from an Antarctic microbial mat.</title>
        <authorList>
            <person name="Baker J."/>
            <person name="Riester C."/>
            <person name="Skinner B."/>
            <person name="Newell A."/>
            <person name="Swingley W."/>
            <person name="Madigan M."/>
            <person name="Jung D."/>
            <person name="Asao M."/>
            <person name="Chen M."/>
            <person name="Loughlin P."/>
            <person name="Pan H."/>
            <person name="Lin S."/>
            <person name="Li N."/>
            <person name="Shaw J."/>
            <person name="Prado M."/>
            <person name="Sherman C."/>
            <person name="Li X."/>
            <person name="Tang J."/>
            <person name="Blankenship R."/>
            <person name="Zhao T."/>
            <person name="Touchman J."/>
            <person name="Sattley M."/>
        </authorList>
    </citation>
    <scope>NUCLEOTIDE SEQUENCE [LARGE SCALE GENOMIC DNA]</scope>
    <source>
        <strain evidence="2 3">ANT.BR</strain>
    </source>
</reference>
<keyword evidence="1" id="KW-1133">Transmembrane helix</keyword>
<keyword evidence="1" id="KW-0472">Membrane</keyword>
<accession>A0A1Q8YFZ0</accession>
<keyword evidence="1" id="KW-0812">Transmembrane</keyword>
<organism evidence="2 3">
    <name type="scientific">Rhodoferax antarcticus ANT.BR</name>
    <dbReference type="NCBI Taxonomy" id="1111071"/>
    <lineage>
        <taxon>Bacteria</taxon>
        <taxon>Pseudomonadati</taxon>
        <taxon>Pseudomonadota</taxon>
        <taxon>Betaproteobacteria</taxon>
        <taxon>Burkholderiales</taxon>
        <taxon>Comamonadaceae</taxon>
        <taxon>Rhodoferax</taxon>
    </lineage>
</organism>
<proteinExistence type="predicted"/>
<comment type="caution">
    <text evidence="2">The sequence shown here is derived from an EMBL/GenBank/DDBJ whole genome shotgun (WGS) entry which is preliminary data.</text>
</comment>
<dbReference type="AlphaFoldDB" id="A0A1Q8YFZ0"/>
<protein>
    <submittedName>
        <fullName evidence="2">Putative membrane protein</fullName>
    </submittedName>
</protein>
<gene>
    <name evidence="2" type="ORF">BLL52_1648</name>
</gene>
<keyword evidence="3" id="KW-1185">Reference proteome</keyword>
<dbReference type="EMBL" id="MSYM01000011">
    <property type="protein sequence ID" value="OLP06902.1"/>
    <property type="molecule type" value="Genomic_DNA"/>
</dbReference>
<evidence type="ECO:0000313" key="2">
    <source>
        <dbReference type="EMBL" id="OLP06902.1"/>
    </source>
</evidence>
<feature type="transmembrane region" description="Helical" evidence="1">
    <location>
        <begin position="6"/>
        <end position="26"/>
    </location>
</feature>
<name>A0A1Q8YFZ0_9BURK</name>
<dbReference type="Proteomes" id="UP000185911">
    <property type="component" value="Unassembled WGS sequence"/>
</dbReference>
<evidence type="ECO:0000256" key="1">
    <source>
        <dbReference type="SAM" id="Phobius"/>
    </source>
</evidence>
<evidence type="ECO:0000313" key="3">
    <source>
        <dbReference type="Proteomes" id="UP000185911"/>
    </source>
</evidence>
<sequence>MVGGLGWGQVVCIQISFVSVIVMVLCKQRTRCILVNPK</sequence>